<dbReference type="InParanoid" id="A0A3N0VL15"/>
<evidence type="ECO:0000256" key="2">
    <source>
        <dbReference type="ARBA" id="ARBA00022448"/>
    </source>
</evidence>
<evidence type="ECO:0000256" key="5">
    <source>
        <dbReference type="ARBA" id="ARBA00022692"/>
    </source>
</evidence>
<dbReference type="RefSeq" id="WP_123210327.1">
    <property type="nucleotide sequence ID" value="NZ_RJVO01000001.1"/>
</dbReference>
<dbReference type="Gene3D" id="2.40.170.20">
    <property type="entry name" value="TonB-dependent receptor, beta-barrel domain"/>
    <property type="match status" value="1"/>
</dbReference>
<keyword evidence="7" id="KW-0408">Iron</keyword>
<dbReference type="InterPro" id="IPR012910">
    <property type="entry name" value="Plug_dom"/>
</dbReference>
<proteinExistence type="inferred from homology"/>
<evidence type="ECO:0000259" key="17">
    <source>
        <dbReference type="Pfam" id="PF07715"/>
    </source>
</evidence>
<dbReference type="GO" id="GO:0009279">
    <property type="term" value="C:cell outer membrane"/>
    <property type="evidence" value="ECO:0007669"/>
    <property type="project" value="UniProtKB-SubCell"/>
</dbReference>
<keyword evidence="10 12" id="KW-0472">Membrane</keyword>
<dbReference type="PROSITE" id="PS01156">
    <property type="entry name" value="TONB_DEPENDENT_REC_2"/>
    <property type="match status" value="1"/>
</dbReference>
<feature type="short sequence motif" description="TonB C-terminal box" evidence="13">
    <location>
        <begin position="713"/>
        <end position="730"/>
    </location>
</feature>
<keyword evidence="8" id="KW-0406">Ion transport</keyword>
<dbReference type="InterPro" id="IPR000531">
    <property type="entry name" value="Beta-barrel_TonB"/>
</dbReference>
<dbReference type="SUPFAM" id="SSF56935">
    <property type="entry name" value="Porins"/>
    <property type="match status" value="1"/>
</dbReference>
<feature type="signal peptide" evidence="15">
    <location>
        <begin position="1"/>
        <end position="28"/>
    </location>
</feature>
<evidence type="ECO:0000256" key="8">
    <source>
        <dbReference type="ARBA" id="ARBA00023065"/>
    </source>
</evidence>
<feature type="chain" id="PRO_5018206984" evidence="15">
    <location>
        <begin position="29"/>
        <end position="730"/>
    </location>
</feature>
<evidence type="ECO:0000313" key="18">
    <source>
        <dbReference type="EMBL" id="ROH93472.1"/>
    </source>
</evidence>
<evidence type="ECO:0000256" key="15">
    <source>
        <dbReference type="SAM" id="SignalP"/>
    </source>
</evidence>
<evidence type="ECO:0000256" key="9">
    <source>
        <dbReference type="ARBA" id="ARBA00023077"/>
    </source>
</evidence>
<keyword evidence="19" id="KW-1185">Reference proteome</keyword>
<evidence type="ECO:0000256" key="7">
    <source>
        <dbReference type="ARBA" id="ARBA00023004"/>
    </source>
</evidence>
<evidence type="ECO:0000256" key="3">
    <source>
        <dbReference type="ARBA" id="ARBA00022452"/>
    </source>
</evidence>
<comment type="similarity">
    <text evidence="12 14">Belongs to the TonB-dependent receptor family.</text>
</comment>
<dbReference type="AlphaFoldDB" id="A0A3N0VL15"/>
<keyword evidence="6 15" id="KW-0732">Signal</keyword>
<keyword evidence="9 14" id="KW-0798">TonB box</keyword>
<dbReference type="InterPro" id="IPR036942">
    <property type="entry name" value="Beta-barrel_TonB_sf"/>
</dbReference>
<keyword evidence="3 12" id="KW-1134">Transmembrane beta strand</keyword>
<evidence type="ECO:0000256" key="10">
    <source>
        <dbReference type="ARBA" id="ARBA00023136"/>
    </source>
</evidence>
<protein>
    <submittedName>
        <fullName evidence="18">TonB-dependent receptor</fullName>
    </submittedName>
</protein>
<evidence type="ECO:0000256" key="14">
    <source>
        <dbReference type="RuleBase" id="RU003357"/>
    </source>
</evidence>
<dbReference type="PANTHER" id="PTHR32552">
    <property type="entry name" value="FERRICHROME IRON RECEPTOR-RELATED"/>
    <property type="match status" value="1"/>
</dbReference>
<dbReference type="GO" id="GO:0006826">
    <property type="term" value="P:iron ion transport"/>
    <property type="evidence" value="ECO:0007669"/>
    <property type="project" value="UniProtKB-KW"/>
</dbReference>
<keyword evidence="2 12" id="KW-0813">Transport</keyword>
<evidence type="ECO:0000313" key="19">
    <source>
        <dbReference type="Proteomes" id="UP000282106"/>
    </source>
</evidence>
<keyword evidence="18" id="KW-0675">Receptor</keyword>
<accession>A0A3N0VL15</accession>
<evidence type="ECO:0000256" key="6">
    <source>
        <dbReference type="ARBA" id="ARBA00022729"/>
    </source>
</evidence>
<dbReference type="Pfam" id="PF00593">
    <property type="entry name" value="TonB_dep_Rec_b-barrel"/>
    <property type="match status" value="1"/>
</dbReference>
<dbReference type="Proteomes" id="UP000282106">
    <property type="component" value="Unassembled WGS sequence"/>
</dbReference>
<dbReference type="PANTHER" id="PTHR32552:SF81">
    <property type="entry name" value="TONB-DEPENDENT OUTER MEMBRANE RECEPTOR"/>
    <property type="match status" value="1"/>
</dbReference>
<sequence>MPRKTRRSRAPRLLLAGAGLCVAGAALAADPLALRLDPVVVLAHPQDAPEQQVPASLSVLDGETLESQRLTSVGQLSRRVANLQLGDLNGVRAVYLRGVGGGGRQVGFEPRAGLYVDGVLLSTPPSANALLLDLDRVEVIRGPQGSLFGQNTVSGAISLMTREPGEDTALQVRAGYGDGGYGRLAAALDAPLAGPALRMRASLSLAGRQGYTLNQVDGRELDQNREAAGRWRLRWQPDPELRLDLAGDLALQASQMPTGESLSGTFGTGPALPPALFQVALNTPQTDQNRNGGLAATLHWTPGPVELTSISAYRYAVRHWRVDLDYSPRDYNLIDYTDRYPRLSQELRLRRDWPGLGLDGLLGLYYYDQRPHSERQLLALSEIGAVVPALAPGDFVDLYPEVHTRSLALFGTLGYRLAADWRLDAGVRATWLAQRLRYRSEVSGGYQSLGVSAIPQALDRDEALSLSPDLALSYRPWSQARLYLRYARGVKDGGYDVDTQFAPRTQPARFEAETVDSLELGFKSDWLARRLRANAALFVSEYRDFQVSQFQPNGSFVVPVMANAGKVRIWGPELELAGSGWHGFGGRLSAAWLHAEYREFKDGGGAGVDFSGRRSEFAPAWSGSASLDYRRRLAQAWLGLDTLRGELLYDWRSSFFTQPSNLPSFRADARSLLGAQLSLADAGGRVEWTLYADNLLDERYVESLNRATLGTLYARQGDPRRIGIQLALSF</sequence>
<evidence type="ECO:0000256" key="4">
    <source>
        <dbReference type="ARBA" id="ARBA00022496"/>
    </source>
</evidence>
<organism evidence="18 19">
    <name type="scientific">Stagnimonas aquatica</name>
    <dbReference type="NCBI Taxonomy" id="2689987"/>
    <lineage>
        <taxon>Bacteria</taxon>
        <taxon>Pseudomonadati</taxon>
        <taxon>Pseudomonadota</taxon>
        <taxon>Gammaproteobacteria</taxon>
        <taxon>Nevskiales</taxon>
        <taxon>Nevskiaceae</taxon>
        <taxon>Stagnimonas</taxon>
    </lineage>
</organism>
<evidence type="ECO:0000256" key="11">
    <source>
        <dbReference type="ARBA" id="ARBA00023237"/>
    </source>
</evidence>
<dbReference type="Pfam" id="PF07715">
    <property type="entry name" value="Plug"/>
    <property type="match status" value="1"/>
</dbReference>
<evidence type="ECO:0000256" key="13">
    <source>
        <dbReference type="PROSITE-ProRule" id="PRU10144"/>
    </source>
</evidence>
<dbReference type="InterPro" id="IPR010917">
    <property type="entry name" value="TonB_rcpt_CS"/>
</dbReference>
<evidence type="ECO:0000259" key="16">
    <source>
        <dbReference type="Pfam" id="PF00593"/>
    </source>
</evidence>
<dbReference type="InterPro" id="IPR039426">
    <property type="entry name" value="TonB-dep_rcpt-like"/>
</dbReference>
<keyword evidence="5 12" id="KW-0812">Transmembrane</keyword>
<dbReference type="PROSITE" id="PS52016">
    <property type="entry name" value="TONB_DEPENDENT_REC_3"/>
    <property type="match status" value="1"/>
</dbReference>
<comment type="caution">
    <text evidence="18">The sequence shown here is derived from an EMBL/GenBank/DDBJ whole genome shotgun (WGS) entry which is preliminary data.</text>
</comment>
<feature type="domain" description="TonB-dependent receptor plug" evidence="17">
    <location>
        <begin position="50"/>
        <end position="156"/>
    </location>
</feature>
<name>A0A3N0VL15_9GAMM</name>
<keyword evidence="4" id="KW-0410">Iron transport</keyword>
<dbReference type="EMBL" id="RJVO01000001">
    <property type="protein sequence ID" value="ROH93472.1"/>
    <property type="molecule type" value="Genomic_DNA"/>
</dbReference>
<keyword evidence="11 12" id="KW-0998">Cell outer membrane</keyword>
<comment type="subcellular location">
    <subcellularLocation>
        <location evidence="1 12">Cell outer membrane</location>
        <topology evidence="1 12">Multi-pass membrane protein</topology>
    </subcellularLocation>
</comment>
<evidence type="ECO:0000256" key="1">
    <source>
        <dbReference type="ARBA" id="ARBA00004571"/>
    </source>
</evidence>
<feature type="domain" description="TonB-dependent receptor-like beta-barrel" evidence="16">
    <location>
        <begin position="281"/>
        <end position="695"/>
    </location>
</feature>
<gene>
    <name evidence="18" type="ORF">ED208_02850</name>
</gene>
<evidence type="ECO:0000256" key="12">
    <source>
        <dbReference type="PROSITE-ProRule" id="PRU01360"/>
    </source>
</evidence>
<reference evidence="18 19" key="1">
    <citation type="submission" date="2018-10" db="EMBL/GenBank/DDBJ databases">
        <authorList>
            <person name="Chen W.-M."/>
        </authorList>
    </citation>
    <scope>NUCLEOTIDE SEQUENCE [LARGE SCALE GENOMIC DNA]</scope>
    <source>
        <strain evidence="18 19">THS-13</strain>
    </source>
</reference>